<protein>
    <submittedName>
        <fullName evidence="1">Uncharacterized protein</fullName>
    </submittedName>
</protein>
<reference evidence="1 2" key="1">
    <citation type="submission" date="2020-03" db="EMBL/GenBank/DDBJ databases">
        <authorList>
            <person name="Lai Q."/>
        </authorList>
    </citation>
    <scope>NUCLEOTIDE SEQUENCE [LARGE SCALE GENOMIC DNA]</scope>
    <source>
        <strain evidence="1 2">CCUG 25036</strain>
    </source>
</reference>
<dbReference type="RefSeq" id="WP_166947450.1">
    <property type="nucleotide sequence ID" value="NZ_CP077072.1"/>
</dbReference>
<proteinExistence type="predicted"/>
<name>A0A7X5U9M4_9GAMM</name>
<gene>
    <name evidence="1" type="ORF">HBF25_08550</name>
</gene>
<dbReference type="InterPro" id="IPR056919">
    <property type="entry name" value="Phage_TAC_18"/>
</dbReference>
<organism evidence="1 2">
    <name type="scientific">Luteibacter anthropi</name>
    <dbReference type="NCBI Taxonomy" id="564369"/>
    <lineage>
        <taxon>Bacteria</taxon>
        <taxon>Pseudomonadati</taxon>
        <taxon>Pseudomonadota</taxon>
        <taxon>Gammaproteobacteria</taxon>
        <taxon>Lysobacterales</taxon>
        <taxon>Rhodanobacteraceae</taxon>
        <taxon>Luteibacter</taxon>
    </lineage>
</organism>
<evidence type="ECO:0000313" key="1">
    <source>
        <dbReference type="EMBL" id="NII06433.1"/>
    </source>
</evidence>
<dbReference type="Pfam" id="PF23812">
    <property type="entry name" value="Phage_TAC_18"/>
    <property type="match status" value="1"/>
</dbReference>
<sequence>MTAHGACPEGFGFLVDVFRRLSRQRCRSTGVDPITLGDIDAFQRLEGVSLRPWQVQAIEQIDVLWRAVSI</sequence>
<dbReference type="AlphaFoldDB" id="A0A7X5U9M4"/>
<comment type="caution">
    <text evidence="1">The sequence shown here is derived from an EMBL/GenBank/DDBJ whole genome shotgun (WGS) entry which is preliminary data.</text>
</comment>
<evidence type="ECO:0000313" key="2">
    <source>
        <dbReference type="Proteomes" id="UP000490980"/>
    </source>
</evidence>
<dbReference type="EMBL" id="JAARLZ010000004">
    <property type="protein sequence ID" value="NII06433.1"/>
    <property type="molecule type" value="Genomic_DNA"/>
</dbReference>
<dbReference type="Proteomes" id="UP000490980">
    <property type="component" value="Unassembled WGS sequence"/>
</dbReference>
<accession>A0A7X5U9M4</accession>
<keyword evidence="2" id="KW-1185">Reference proteome</keyword>